<evidence type="ECO:0000256" key="6">
    <source>
        <dbReference type="ARBA" id="ARBA00022958"/>
    </source>
</evidence>
<evidence type="ECO:0000256" key="3">
    <source>
        <dbReference type="ARBA" id="ARBA00022538"/>
    </source>
</evidence>
<protein>
    <recommendedName>
        <fullName evidence="13">Potassium channel domain-containing protein</fullName>
    </recommendedName>
</protein>
<dbReference type="InterPro" id="IPR013099">
    <property type="entry name" value="K_chnl_dom"/>
</dbReference>
<feature type="transmembrane region" description="Helical" evidence="12">
    <location>
        <begin position="57"/>
        <end position="75"/>
    </location>
</feature>
<feature type="domain" description="Potassium channel" evidence="13">
    <location>
        <begin position="54"/>
        <end position="106"/>
    </location>
</feature>
<keyword evidence="10" id="KW-0407">Ion channel</keyword>
<accession>A0A3S5AZ28</accession>
<evidence type="ECO:0000256" key="8">
    <source>
        <dbReference type="ARBA" id="ARBA00023065"/>
    </source>
</evidence>
<keyword evidence="3" id="KW-0633">Potassium transport</keyword>
<keyword evidence="15" id="KW-1185">Reference proteome</keyword>
<dbReference type="GO" id="GO:0016020">
    <property type="term" value="C:membrane"/>
    <property type="evidence" value="ECO:0007669"/>
    <property type="project" value="UniProtKB-SubCell"/>
</dbReference>
<dbReference type="Pfam" id="PF07885">
    <property type="entry name" value="Ion_trans_2"/>
    <property type="match status" value="1"/>
</dbReference>
<evidence type="ECO:0000256" key="7">
    <source>
        <dbReference type="ARBA" id="ARBA00022989"/>
    </source>
</evidence>
<evidence type="ECO:0000259" key="13">
    <source>
        <dbReference type="Pfam" id="PF07885"/>
    </source>
</evidence>
<dbReference type="GO" id="GO:0005267">
    <property type="term" value="F:potassium channel activity"/>
    <property type="evidence" value="ECO:0007669"/>
    <property type="project" value="UniProtKB-KW"/>
</dbReference>
<evidence type="ECO:0000256" key="10">
    <source>
        <dbReference type="ARBA" id="ARBA00023303"/>
    </source>
</evidence>
<dbReference type="InterPro" id="IPR047871">
    <property type="entry name" value="K_chnl_Slo-like"/>
</dbReference>
<evidence type="ECO:0000256" key="12">
    <source>
        <dbReference type="SAM" id="Phobius"/>
    </source>
</evidence>
<evidence type="ECO:0000313" key="14">
    <source>
        <dbReference type="EMBL" id="VEL08603.1"/>
    </source>
</evidence>
<dbReference type="PANTHER" id="PTHR10027:SF10">
    <property type="entry name" value="SLOWPOKE 2, ISOFORM D"/>
    <property type="match status" value="1"/>
</dbReference>
<organism evidence="14 15">
    <name type="scientific">Protopolystoma xenopodis</name>
    <dbReference type="NCBI Taxonomy" id="117903"/>
    <lineage>
        <taxon>Eukaryota</taxon>
        <taxon>Metazoa</taxon>
        <taxon>Spiralia</taxon>
        <taxon>Lophotrochozoa</taxon>
        <taxon>Platyhelminthes</taxon>
        <taxon>Monogenea</taxon>
        <taxon>Polyopisthocotylea</taxon>
        <taxon>Polystomatidea</taxon>
        <taxon>Polystomatidae</taxon>
        <taxon>Protopolystoma</taxon>
    </lineage>
</organism>
<dbReference type="AlphaFoldDB" id="A0A3S5AZ28"/>
<comment type="subcellular location">
    <subcellularLocation>
        <location evidence="1">Membrane</location>
        <topology evidence="1">Multi-pass membrane protein</topology>
    </subcellularLocation>
</comment>
<evidence type="ECO:0000313" key="15">
    <source>
        <dbReference type="Proteomes" id="UP000784294"/>
    </source>
</evidence>
<keyword evidence="4 12" id="KW-0812">Transmembrane</keyword>
<dbReference type="Proteomes" id="UP000784294">
    <property type="component" value="Unassembled WGS sequence"/>
</dbReference>
<name>A0A3S5AZ28_9PLAT</name>
<feature type="region of interest" description="Disordered" evidence="11">
    <location>
        <begin position="1"/>
        <end position="29"/>
    </location>
</feature>
<dbReference type="Gene3D" id="1.10.287.70">
    <property type="match status" value="1"/>
</dbReference>
<keyword evidence="9 12" id="KW-0472">Membrane</keyword>
<evidence type="ECO:0000256" key="2">
    <source>
        <dbReference type="ARBA" id="ARBA00022448"/>
    </source>
</evidence>
<dbReference type="SUPFAM" id="SSF81324">
    <property type="entry name" value="Voltage-gated potassium channels"/>
    <property type="match status" value="1"/>
</dbReference>
<keyword evidence="7 12" id="KW-1133">Transmembrane helix</keyword>
<keyword evidence="8" id="KW-0406">Ion transport</keyword>
<dbReference type="OrthoDB" id="10035564at2759"/>
<evidence type="ECO:0000256" key="11">
    <source>
        <dbReference type="SAM" id="MobiDB-lite"/>
    </source>
</evidence>
<evidence type="ECO:0000256" key="1">
    <source>
        <dbReference type="ARBA" id="ARBA00004141"/>
    </source>
</evidence>
<evidence type="ECO:0000256" key="4">
    <source>
        <dbReference type="ARBA" id="ARBA00022692"/>
    </source>
</evidence>
<proteinExistence type="predicted"/>
<dbReference type="PANTHER" id="PTHR10027">
    <property type="entry name" value="CALCIUM-ACTIVATED POTASSIUM CHANNEL ALPHA CHAIN"/>
    <property type="match status" value="1"/>
</dbReference>
<evidence type="ECO:0000256" key="9">
    <source>
        <dbReference type="ARBA" id="ARBA00023136"/>
    </source>
</evidence>
<gene>
    <name evidence="14" type="ORF">PXEA_LOCUS2043</name>
</gene>
<keyword evidence="2" id="KW-0813">Transport</keyword>
<comment type="caution">
    <text evidence="14">The sequence shown here is derived from an EMBL/GenBank/DDBJ whole genome shotgun (WGS) entry which is preliminary data.</text>
</comment>
<keyword evidence="5" id="KW-0631">Potassium channel</keyword>
<feature type="transmembrane region" description="Helical" evidence="12">
    <location>
        <begin position="87"/>
        <end position="104"/>
    </location>
</feature>
<keyword evidence="6" id="KW-0630">Potassium</keyword>
<reference evidence="14" key="1">
    <citation type="submission" date="2018-11" db="EMBL/GenBank/DDBJ databases">
        <authorList>
            <consortium name="Pathogen Informatics"/>
        </authorList>
    </citation>
    <scope>NUCLEOTIDE SEQUENCE</scope>
</reference>
<dbReference type="EMBL" id="CAAALY010004340">
    <property type="protein sequence ID" value="VEL08603.1"/>
    <property type="molecule type" value="Genomic_DNA"/>
</dbReference>
<sequence length="129" mass="14569">METELADKTPLGAKTSDATVDKHPDRPNQAMFKPSFLRIRIVHLDDIFEENKDQDKWGYFECCYLLLVTISTVGYGDLAPKTNLGRFFICIFIPAAMAISASFLPELFNNFATNKHDVSDKYQALSGQK</sequence>
<evidence type="ECO:0000256" key="5">
    <source>
        <dbReference type="ARBA" id="ARBA00022826"/>
    </source>
</evidence>